<sequence>MNLARRTWGWMASRRRKERLLCIILLIILVAAFNAPFQGNHLQEFDTPNAAERAVSTPSPKKAVNEPLCRPSLRGLGLAALSCGAQGLLPAGPGLFPAGLRSGSHSGLSLLSAGPRVSLRGPGFLPTSLARVLSLCQVSPAGGQGPSLLHGPPPHTRLLPGPQGLLRCGAQHTHAQGLPPPSLSSVSKLRKPPRLATPALNQNLSPCGPRTRFDSPAGPSARLTGDLLADYQLVTHTQFSMHSGQSLPRGPGSATAGPRVSPCGPGLSPRPGGCLPAAQSLPARAQGLSLRARSIPTGPGSLPRGQPSLRGQGLSLRAQVSPAGQVSPHPAPLDPAYAVLHAGASMISLAPALSLSSRVSRACACASRPCYTEVALRVAGQVSPCGRQSAGLVPIGESHLPRGQRIYICPSIAAQHSTSYLACGPLSLLSVLPRVLLRAPQRAPRSLLRPHGLLPRAQFSPLQGPGSLPAAQTSLPAGPGLSLRGQVSPCGAQGLSLRGPGSLPAGPGSLPAGPRVSPCGAQGCLPGQGSVPRGPGSLPLPAGPGVSPGMVLSPAGPEVRLPRGLGSLPCGARVLSCGAQGLSLPGPRGAGPSPWRAQGLSLAGPRVSPCPGAGPGGPGSGAQVAARVSSLRGQGLSLALLILPRLCLGKDPCPSGVQEAA</sequence>
<keyword evidence="3" id="KW-1185">Reference proteome</keyword>
<gene>
    <name evidence="2" type="ORF">C7M84_013375</name>
</gene>
<feature type="compositionally biased region" description="Low complexity" evidence="1">
    <location>
        <begin position="494"/>
        <end position="515"/>
    </location>
</feature>
<organism evidence="2 3">
    <name type="scientific">Penaeus vannamei</name>
    <name type="common">Whiteleg shrimp</name>
    <name type="synonym">Litopenaeus vannamei</name>
    <dbReference type="NCBI Taxonomy" id="6689"/>
    <lineage>
        <taxon>Eukaryota</taxon>
        <taxon>Metazoa</taxon>
        <taxon>Ecdysozoa</taxon>
        <taxon>Arthropoda</taxon>
        <taxon>Crustacea</taxon>
        <taxon>Multicrustacea</taxon>
        <taxon>Malacostraca</taxon>
        <taxon>Eumalacostraca</taxon>
        <taxon>Eucarida</taxon>
        <taxon>Decapoda</taxon>
        <taxon>Dendrobranchiata</taxon>
        <taxon>Penaeoidea</taxon>
        <taxon>Penaeidae</taxon>
        <taxon>Penaeus</taxon>
    </lineage>
</organism>
<dbReference type="EMBL" id="QCYY01002662">
    <property type="protein sequence ID" value="ROT68484.1"/>
    <property type="molecule type" value="Genomic_DNA"/>
</dbReference>
<dbReference type="Proteomes" id="UP000283509">
    <property type="component" value="Unassembled WGS sequence"/>
</dbReference>
<proteinExistence type="predicted"/>
<name>A0A3R7QIH0_PENVA</name>
<feature type="region of interest" description="Disordered" evidence="1">
    <location>
        <begin position="240"/>
        <end position="278"/>
    </location>
</feature>
<comment type="caution">
    <text evidence="2">The sequence shown here is derived from an EMBL/GenBank/DDBJ whole genome shotgun (WGS) entry which is preliminary data.</text>
</comment>
<dbReference type="AlphaFoldDB" id="A0A3R7QIH0"/>
<evidence type="ECO:0000256" key="1">
    <source>
        <dbReference type="SAM" id="MobiDB-lite"/>
    </source>
</evidence>
<evidence type="ECO:0000313" key="2">
    <source>
        <dbReference type="EMBL" id="ROT68484.1"/>
    </source>
</evidence>
<protein>
    <submittedName>
        <fullName evidence="2">Uncharacterized protein</fullName>
    </submittedName>
</protein>
<accession>A0A3R7QIH0</accession>
<reference evidence="2 3" key="1">
    <citation type="submission" date="2018-04" db="EMBL/GenBank/DDBJ databases">
        <authorList>
            <person name="Zhang X."/>
            <person name="Yuan J."/>
            <person name="Li F."/>
            <person name="Xiang J."/>
        </authorList>
    </citation>
    <scope>NUCLEOTIDE SEQUENCE [LARGE SCALE GENOMIC DNA]</scope>
    <source>
        <tissue evidence="2">Muscle</tissue>
    </source>
</reference>
<feature type="region of interest" description="Disordered" evidence="1">
    <location>
        <begin position="458"/>
        <end position="542"/>
    </location>
</feature>
<evidence type="ECO:0000313" key="3">
    <source>
        <dbReference type="Proteomes" id="UP000283509"/>
    </source>
</evidence>
<reference evidence="2 3" key="2">
    <citation type="submission" date="2019-01" db="EMBL/GenBank/DDBJ databases">
        <title>The decoding of complex shrimp genome reveals the adaptation for benthos swimmer, frequently molting mechanism and breeding impact on genome.</title>
        <authorList>
            <person name="Sun Y."/>
            <person name="Gao Y."/>
            <person name="Yu Y."/>
        </authorList>
    </citation>
    <scope>NUCLEOTIDE SEQUENCE [LARGE SCALE GENOMIC DNA]</scope>
    <source>
        <tissue evidence="2">Muscle</tissue>
    </source>
</reference>